<accession>A0AAD7GYU9</accession>
<feature type="region of interest" description="Disordered" evidence="2">
    <location>
        <begin position="201"/>
        <end position="272"/>
    </location>
</feature>
<reference evidence="3" key="1">
    <citation type="submission" date="2023-03" db="EMBL/GenBank/DDBJ databases">
        <title>Massive genome expansion in bonnet fungi (Mycena s.s.) driven by repeated elements and novel gene families across ecological guilds.</title>
        <authorList>
            <consortium name="Lawrence Berkeley National Laboratory"/>
            <person name="Harder C.B."/>
            <person name="Miyauchi S."/>
            <person name="Viragh M."/>
            <person name="Kuo A."/>
            <person name="Thoen E."/>
            <person name="Andreopoulos B."/>
            <person name="Lu D."/>
            <person name="Skrede I."/>
            <person name="Drula E."/>
            <person name="Henrissat B."/>
            <person name="Morin E."/>
            <person name="Kohler A."/>
            <person name="Barry K."/>
            <person name="LaButti K."/>
            <person name="Morin E."/>
            <person name="Salamov A."/>
            <person name="Lipzen A."/>
            <person name="Mereny Z."/>
            <person name="Hegedus B."/>
            <person name="Baldrian P."/>
            <person name="Stursova M."/>
            <person name="Weitz H."/>
            <person name="Taylor A."/>
            <person name="Grigoriev I.V."/>
            <person name="Nagy L.G."/>
            <person name="Martin F."/>
            <person name="Kauserud H."/>
        </authorList>
    </citation>
    <scope>NUCLEOTIDE SEQUENCE</scope>
    <source>
        <strain evidence="3">CBHHK067</strain>
    </source>
</reference>
<keyword evidence="1" id="KW-0175">Coiled coil</keyword>
<evidence type="ECO:0000256" key="1">
    <source>
        <dbReference type="SAM" id="Coils"/>
    </source>
</evidence>
<keyword evidence="4" id="KW-1185">Reference proteome</keyword>
<comment type="caution">
    <text evidence="3">The sequence shown here is derived from an EMBL/GenBank/DDBJ whole genome shotgun (WGS) entry which is preliminary data.</text>
</comment>
<dbReference type="Proteomes" id="UP001221757">
    <property type="component" value="Unassembled WGS sequence"/>
</dbReference>
<gene>
    <name evidence="3" type="ORF">B0H17DRAFT_1125050</name>
</gene>
<organism evidence="3 4">
    <name type="scientific">Mycena rosella</name>
    <name type="common">Pink bonnet</name>
    <name type="synonym">Agaricus rosellus</name>
    <dbReference type="NCBI Taxonomy" id="1033263"/>
    <lineage>
        <taxon>Eukaryota</taxon>
        <taxon>Fungi</taxon>
        <taxon>Dikarya</taxon>
        <taxon>Basidiomycota</taxon>
        <taxon>Agaricomycotina</taxon>
        <taxon>Agaricomycetes</taxon>
        <taxon>Agaricomycetidae</taxon>
        <taxon>Agaricales</taxon>
        <taxon>Marasmiineae</taxon>
        <taxon>Mycenaceae</taxon>
        <taxon>Mycena</taxon>
    </lineage>
</organism>
<feature type="coiled-coil region" evidence="1">
    <location>
        <begin position="292"/>
        <end position="334"/>
    </location>
</feature>
<sequence length="366" mass="41525">MDANILKLRGVHAWLQDPEGRRLPLVGPAVIDGNQITAVVEIDIRESKKFHLYWGTGEGSPPINACCEIFRPHGQSRYRHGHWVHPEIVQVANDYMSVEDIQTQSCSTSGQLELPLRRDGWLGTPFRCNSKNQTTARKGFISLEIRRLRSPLTGTEYLDVDKPGSVVYEIDMEMTNDDDKGASKPPFIIFRFDFKPIRRGPRVASGKNLGQEKKADQMPLSPELSKLSDSEPEPENSLLGHPAADRQPRAPINTGAGSSNKRKRQSEVEVDSAADKNYDGILQKHKTILRKQQELRDEKEWMQAQREKLAKQLVEKTKVLAAQLEEEQNEAEQIEVFTRSEIFVYPNVKGTQRDIKRMEAALHAVR</sequence>
<dbReference type="EMBL" id="JARKIE010000004">
    <property type="protein sequence ID" value="KAJ7708287.1"/>
    <property type="molecule type" value="Genomic_DNA"/>
</dbReference>
<evidence type="ECO:0000313" key="4">
    <source>
        <dbReference type="Proteomes" id="UP001221757"/>
    </source>
</evidence>
<name>A0AAD7GYU9_MYCRO</name>
<protein>
    <submittedName>
        <fullName evidence="3">Uncharacterized protein</fullName>
    </submittedName>
</protein>
<proteinExistence type="predicted"/>
<evidence type="ECO:0000313" key="3">
    <source>
        <dbReference type="EMBL" id="KAJ7708287.1"/>
    </source>
</evidence>
<dbReference type="AlphaFoldDB" id="A0AAD7GYU9"/>
<evidence type="ECO:0000256" key="2">
    <source>
        <dbReference type="SAM" id="MobiDB-lite"/>
    </source>
</evidence>